<dbReference type="AlphaFoldDB" id="D4XWD3"/>
<accession>D4XWD3</accession>
<keyword evidence="3" id="KW-1185">Reference proteome</keyword>
<dbReference type="Gene3D" id="1.20.5.170">
    <property type="match status" value="1"/>
</dbReference>
<proteinExistence type="predicted"/>
<protein>
    <submittedName>
        <fullName evidence="2">Uncharacterized protein</fullName>
    </submittedName>
</protein>
<comment type="caution">
    <text evidence="2">The sequence shown here is derived from an EMBL/GenBank/DDBJ whole genome shotgun (WGS) entry which is preliminary data.</text>
</comment>
<evidence type="ECO:0000256" key="1">
    <source>
        <dbReference type="SAM" id="Coils"/>
    </source>
</evidence>
<evidence type="ECO:0000313" key="2">
    <source>
        <dbReference type="EMBL" id="EFF41214.1"/>
    </source>
</evidence>
<organism evidence="2 3">
    <name type="scientific">Mycoplasmopsis alligatoris A21JP2</name>
    <dbReference type="NCBI Taxonomy" id="747682"/>
    <lineage>
        <taxon>Bacteria</taxon>
        <taxon>Bacillati</taxon>
        <taxon>Mycoplasmatota</taxon>
        <taxon>Mycoplasmoidales</taxon>
        <taxon>Metamycoplasmataceae</taxon>
        <taxon>Mycoplasmopsis</taxon>
    </lineage>
</organism>
<dbReference type="RefSeq" id="WP_005683834.1">
    <property type="nucleotide sequence ID" value="NZ_ADNC01000027.1"/>
</dbReference>
<gene>
    <name evidence="2" type="ORF">MALL_0497</name>
</gene>
<keyword evidence="1" id="KW-0175">Coiled coil</keyword>
<reference evidence="2 3" key="1">
    <citation type="submission" date="2010-03" db="EMBL/GenBank/DDBJ databases">
        <authorList>
            <person name="Glass J.I."/>
            <person name="Benders G.A."/>
            <person name="Durkin A.S."/>
            <person name="Farmerie W.G."/>
            <person name="Hlavinka K."/>
            <person name="Hostetler J."/>
            <person name="Jackson J."/>
            <person name="May M.A."/>
            <person name="Miller R.H."/>
            <person name="Paralanov V."/>
            <person name="Radune D."/>
            <person name="Szczypinski B."/>
            <person name="Brown D.R."/>
        </authorList>
    </citation>
    <scope>NUCLEOTIDE SEQUENCE [LARGE SCALE GENOMIC DNA]</scope>
    <source>
        <strain evidence="2 3">A21JP2</strain>
    </source>
</reference>
<name>D4XWD3_9BACT</name>
<feature type="coiled-coil region" evidence="1">
    <location>
        <begin position="105"/>
        <end position="153"/>
    </location>
</feature>
<sequence>MKLIDILKKLEELFDKDAILEMNIKTMTKTKKNKVIIYEKIIQEKIEDDMKKNECDLKFELITKDINDLKTEIKNLNTKFDHLVTIVLDLSKTVQQNHSITMSRLDKLEQDVSVLKTEMKEVKEDIKILKAEMKEVKEDIKILKTEMKEVKEFVGFPSYL</sequence>
<dbReference type="Proteomes" id="UP000004757">
    <property type="component" value="Unassembled WGS sequence"/>
</dbReference>
<dbReference type="EMBL" id="ADNC01000027">
    <property type="protein sequence ID" value="EFF41214.1"/>
    <property type="molecule type" value="Genomic_DNA"/>
</dbReference>
<evidence type="ECO:0000313" key="3">
    <source>
        <dbReference type="Proteomes" id="UP000004757"/>
    </source>
</evidence>